<dbReference type="Proteomes" id="UP000323454">
    <property type="component" value="Unassembled WGS sequence"/>
</dbReference>
<dbReference type="AlphaFoldDB" id="A0A5B2X1Z8"/>
<dbReference type="EMBL" id="VUOB01000046">
    <property type="protein sequence ID" value="KAA2257258.1"/>
    <property type="molecule type" value="Genomic_DNA"/>
</dbReference>
<dbReference type="CDD" id="cd04792">
    <property type="entry name" value="LanM-like"/>
    <property type="match status" value="1"/>
</dbReference>
<dbReference type="Pfam" id="PF05147">
    <property type="entry name" value="LANC_like"/>
    <property type="match status" value="1"/>
</dbReference>
<accession>A0A5B2X1Z8</accession>
<sequence length="1068" mass="113202">MDTPDGAVLGAGWWAGGLNLTERRAAGAGSVVPPCEGAARRFARWRAAHGFDEGDRFARRLAAADLTEADLLALLAGDPDTPAEAAGGPAWAAVVADTLSAPVDRNQASSEEPTWFAGFAAVVEPFVAGARDRLAARCRDLRPAAGVDLDAVVTGFAGQLANTLVSLAARTLVLELNVLRVTDRLDGATAEERFAGFVRHFRRPAHAAALWTEYPVLARLLADTATSRTDARFELLGRFDRDRAAIVRDVLHGVDPGALVAVDTSGDTHQRGRAVATLRFASGARLVHKPRPLAVHRHFNDVVSWLNTRVDGLDLVRLAVLDRGDYGWIQFADHLPCADTAGIDAYYRRLGALLALLYALDGADFHYENLIASGDQPVLVDLEALLHPQLGFGGPDWLAEDPAGLALARSVDRVALLPRLIVGEMGAIDLSGMGGDKDAPMPTKAAGWAAAGTDEMRLTRTATTFAGGQNRPRIGAVDADPADHLDALLGGFRAAYDAMAAHHGELIELVAAFAEDEIRVLVRATRTYGRLLTESTHPDVLRDGLDRDRILDFLWARSIDDPLRARLVRHEIEDLWAGDVPIFLGRPGSRDLWTSAGVRLPDVLDEPSMVRVARKISELDGADRARQEWVIRAAMASRASDQVRLTASAPVGGVAASAPDAERLIDAARRVGAELLALAHGDARRVNWLGLDLVDERHWSLRPLNLGLYGGFTGVAMFLAQLGGLTGEDRFTEAARRAIAPIPQMVAALVERDDRRAAPDLQSAGLGGLSGLAYGLVHLAALLGDPAVAEPVPALVDLCREAVATDLVLDIVGGSAGTLATMLAVHRATGDADALATAAACAERLLSLATPAGAGLAWRTSSADRPLAGFSHGTAGISWALLRYAAASGDLRATATGLAGFDFERELYQRDARGWPDLRRGRDGGSAVLHAWCHGGPGIGLARVDVLAQLGEGASRVAVLADLELALDAEQSRGPMPNHCLCHGELGNLELLLRLRHRADATATLVRRTNFLLAELDRGGPRCGTPGNVATPGLFCGLAGIGHGLLRLALPDRVPSVLLLDPPAIEGE</sequence>
<keyword evidence="1" id="KW-0479">Metal-binding</keyword>
<dbReference type="GO" id="GO:0046872">
    <property type="term" value="F:metal ion binding"/>
    <property type="evidence" value="ECO:0007669"/>
    <property type="project" value="UniProtKB-KW"/>
</dbReference>
<feature type="binding site" evidence="1">
    <location>
        <position position="983"/>
    </location>
    <ligand>
        <name>Zn(2+)</name>
        <dbReference type="ChEBI" id="CHEBI:29105"/>
    </ligand>
</feature>
<protein>
    <submittedName>
        <fullName evidence="3">Type 2 lantipeptide synthetase LanM</fullName>
    </submittedName>
</protein>
<dbReference type="NCBIfam" id="TIGR03897">
    <property type="entry name" value="lanti_2_LanM"/>
    <property type="match status" value="1"/>
</dbReference>
<dbReference type="Gene3D" id="1.50.10.10">
    <property type="match status" value="1"/>
</dbReference>
<organism evidence="3 4">
    <name type="scientific">Solihabitans fulvus</name>
    <dbReference type="NCBI Taxonomy" id="1892852"/>
    <lineage>
        <taxon>Bacteria</taxon>
        <taxon>Bacillati</taxon>
        <taxon>Actinomycetota</taxon>
        <taxon>Actinomycetes</taxon>
        <taxon>Pseudonocardiales</taxon>
        <taxon>Pseudonocardiaceae</taxon>
        <taxon>Solihabitans</taxon>
    </lineage>
</organism>
<evidence type="ECO:0000256" key="1">
    <source>
        <dbReference type="PIRSR" id="PIRSR607822-1"/>
    </source>
</evidence>
<gene>
    <name evidence="3" type="primary">lanM</name>
    <name evidence="3" type="ORF">F0L68_25200</name>
</gene>
<dbReference type="InterPro" id="IPR012341">
    <property type="entry name" value="6hp_glycosidase-like_sf"/>
</dbReference>
<dbReference type="GO" id="GO:0005975">
    <property type="term" value="P:carbohydrate metabolic process"/>
    <property type="evidence" value="ECO:0007669"/>
    <property type="project" value="InterPro"/>
</dbReference>
<name>A0A5B2X1Z8_9PSEU</name>
<reference evidence="3 4" key="1">
    <citation type="submission" date="2019-09" db="EMBL/GenBank/DDBJ databases">
        <title>Goodfellowia gen. nov., a new genus of the Pseudonocardineae related to Actinoalloteichus, containing Goodfellowia coeruleoviolacea gen. nov., comb. nov. gen. nov., comb. nov.</title>
        <authorList>
            <person name="Labeda D."/>
        </authorList>
    </citation>
    <scope>NUCLEOTIDE SEQUENCE [LARGE SCALE GENOMIC DNA]</scope>
    <source>
        <strain evidence="3 4">AN110305</strain>
    </source>
</reference>
<feature type="binding site" evidence="1">
    <location>
        <position position="933"/>
    </location>
    <ligand>
        <name>Zn(2+)</name>
        <dbReference type="ChEBI" id="CHEBI:29105"/>
    </ligand>
</feature>
<evidence type="ECO:0000259" key="2">
    <source>
        <dbReference type="Pfam" id="PF13575"/>
    </source>
</evidence>
<dbReference type="InterPro" id="IPR007822">
    <property type="entry name" value="LANC-like"/>
</dbReference>
<dbReference type="SMART" id="SM01260">
    <property type="entry name" value="LANC_like"/>
    <property type="match status" value="1"/>
</dbReference>
<dbReference type="InterPro" id="IPR025410">
    <property type="entry name" value="Lant_dehyd"/>
</dbReference>
<keyword evidence="1" id="KW-0862">Zinc</keyword>
<dbReference type="InterPro" id="IPR017146">
    <property type="entry name" value="Lanti_2_LanM"/>
</dbReference>
<keyword evidence="4" id="KW-1185">Reference proteome</keyword>
<dbReference type="PRINTS" id="PR01950">
    <property type="entry name" value="LANCSUPER"/>
</dbReference>
<dbReference type="Pfam" id="PF13575">
    <property type="entry name" value="DUF4135"/>
    <property type="match status" value="1"/>
</dbReference>
<evidence type="ECO:0000313" key="4">
    <source>
        <dbReference type="Proteomes" id="UP000323454"/>
    </source>
</evidence>
<reference evidence="3 4" key="2">
    <citation type="submission" date="2019-09" db="EMBL/GenBank/DDBJ databases">
        <authorList>
            <person name="Jin C."/>
        </authorList>
    </citation>
    <scope>NUCLEOTIDE SEQUENCE [LARGE SCALE GENOMIC DNA]</scope>
    <source>
        <strain evidence="3 4">AN110305</strain>
    </source>
</reference>
<evidence type="ECO:0000313" key="3">
    <source>
        <dbReference type="EMBL" id="KAA2257258.1"/>
    </source>
</evidence>
<dbReference type="RefSeq" id="WP_149852276.1">
    <property type="nucleotide sequence ID" value="NZ_VUOB01000046.1"/>
</dbReference>
<comment type="caution">
    <text evidence="3">The sequence shown here is derived from an EMBL/GenBank/DDBJ whole genome shotgun (WGS) entry which is preliminary data.</text>
</comment>
<dbReference type="PIRSF" id="PIRSF037228">
    <property type="entry name" value="Lant_mod_RumM"/>
    <property type="match status" value="1"/>
</dbReference>
<dbReference type="SUPFAM" id="SSF158745">
    <property type="entry name" value="LanC-like"/>
    <property type="match status" value="1"/>
</dbReference>
<dbReference type="OrthoDB" id="9148343at2"/>
<feature type="binding site" evidence="1">
    <location>
        <position position="982"/>
    </location>
    <ligand>
        <name>Zn(2+)</name>
        <dbReference type="ChEBI" id="CHEBI:29105"/>
    </ligand>
</feature>
<feature type="domain" description="Lantibiotic biosynthesis protein dehydration" evidence="2">
    <location>
        <begin position="214"/>
        <end position="583"/>
    </location>
</feature>
<dbReference type="GO" id="GO:0031179">
    <property type="term" value="P:peptide modification"/>
    <property type="evidence" value="ECO:0007669"/>
    <property type="project" value="InterPro"/>
</dbReference>
<proteinExistence type="predicted"/>